<dbReference type="OrthoDB" id="119302at2759"/>
<evidence type="ECO:0000259" key="4">
    <source>
        <dbReference type="SMART" id="SM01362"/>
    </source>
</evidence>
<protein>
    <submittedName>
        <fullName evidence="5">AARP2CN (NUC121) domain protein</fullName>
    </submittedName>
</protein>
<evidence type="ECO:0000256" key="1">
    <source>
        <dbReference type="ARBA" id="ARBA00038288"/>
    </source>
</evidence>
<dbReference type="EMBL" id="AFNH02000634">
    <property type="protein sequence ID" value="EZG65035.1"/>
    <property type="molecule type" value="Genomic_DNA"/>
</dbReference>
<dbReference type="GO" id="GO:0003924">
    <property type="term" value="F:GTPase activity"/>
    <property type="evidence" value="ECO:0007669"/>
    <property type="project" value="TreeGrafter"/>
</dbReference>
<evidence type="ECO:0000313" key="5">
    <source>
        <dbReference type="EMBL" id="EZG65035.1"/>
    </source>
</evidence>
<proteinExistence type="inferred from homology"/>
<accession>A0A023B640</accession>
<comment type="similarity">
    <text evidence="1">Belongs to the TRAFAC class translation factor GTPase superfamily. Bms1-like GTPase family. TSR1 subfamily.</text>
</comment>
<keyword evidence="6" id="KW-1185">Reference proteome</keyword>
<dbReference type="InterPro" id="IPR012948">
    <property type="entry name" value="AARP2CN"/>
</dbReference>
<dbReference type="SMART" id="SM01362">
    <property type="entry name" value="DUF663"/>
    <property type="match status" value="1"/>
</dbReference>
<comment type="caution">
    <text evidence="5">The sequence shown here is derived from an EMBL/GenBank/DDBJ whole genome shotgun (WGS) entry which is preliminary data.</text>
</comment>
<dbReference type="GO" id="GO:0000479">
    <property type="term" value="P:endonucleolytic cleavage of tricistronic rRNA transcript (SSU-rRNA, 5.8S rRNA, LSU-rRNA)"/>
    <property type="evidence" value="ECO:0007669"/>
    <property type="project" value="TreeGrafter"/>
</dbReference>
<dbReference type="AlphaFoldDB" id="A0A023B640"/>
<dbReference type="GO" id="GO:0000462">
    <property type="term" value="P:maturation of SSU-rRNA from tricistronic rRNA transcript (SSU-rRNA, 5.8S rRNA, LSU-rRNA)"/>
    <property type="evidence" value="ECO:0007669"/>
    <property type="project" value="TreeGrafter"/>
</dbReference>
<dbReference type="OMA" id="MNLPRFK"/>
<dbReference type="RefSeq" id="XP_011134111.1">
    <property type="nucleotide sequence ID" value="XM_011135809.1"/>
</dbReference>
<feature type="domain" description="Ribosome biogenesis protein BMS1/TSR1 C-terminal" evidence="4">
    <location>
        <begin position="472"/>
        <end position="807"/>
    </location>
</feature>
<gene>
    <name evidence="5" type="ORF">GNI_084430</name>
</gene>
<dbReference type="PANTHER" id="PTHR12858">
    <property type="entry name" value="RIBOSOME BIOGENESIS PROTEIN"/>
    <property type="match status" value="1"/>
</dbReference>
<feature type="compositionally biased region" description="Basic and acidic residues" evidence="2">
    <location>
        <begin position="37"/>
        <end position="50"/>
    </location>
</feature>
<organism evidence="5 6">
    <name type="scientific">Gregarina niphandrodes</name>
    <name type="common">Septate eugregarine</name>
    <dbReference type="NCBI Taxonomy" id="110365"/>
    <lineage>
        <taxon>Eukaryota</taxon>
        <taxon>Sar</taxon>
        <taxon>Alveolata</taxon>
        <taxon>Apicomplexa</taxon>
        <taxon>Conoidasida</taxon>
        <taxon>Gregarinasina</taxon>
        <taxon>Eugregarinorida</taxon>
        <taxon>Gregarinidae</taxon>
        <taxon>Gregarina</taxon>
    </lineage>
</organism>
<feature type="domain" description="AARP2CN" evidence="3">
    <location>
        <begin position="260"/>
        <end position="336"/>
    </location>
</feature>
<feature type="region of interest" description="Disordered" evidence="2">
    <location>
        <begin position="1"/>
        <end position="50"/>
    </location>
</feature>
<dbReference type="GO" id="GO:0034511">
    <property type="term" value="F:U3 snoRNA binding"/>
    <property type="evidence" value="ECO:0007669"/>
    <property type="project" value="TreeGrafter"/>
</dbReference>
<dbReference type="GO" id="GO:0005525">
    <property type="term" value="F:GTP binding"/>
    <property type="evidence" value="ECO:0007669"/>
    <property type="project" value="TreeGrafter"/>
</dbReference>
<dbReference type="SMART" id="SM00785">
    <property type="entry name" value="AARP2CN"/>
    <property type="match status" value="1"/>
</dbReference>
<dbReference type="eggNOG" id="KOG1980">
    <property type="taxonomic scope" value="Eukaryota"/>
</dbReference>
<dbReference type="InterPro" id="IPR039761">
    <property type="entry name" value="Bms1/Tsr1"/>
</dbReference>
<dbReference type="VEuPathDB" id="CryptoDB:GNI_084430"/>
<feature type="compositionally biased region" description="Polar residues" evidence="2">
    <location>
        <begin position="1"/>
        <end position="10"/>
    </location>
</feature>
<sequence>MGHRSSQVQRNRPFKGSSKTKKAGVKAQNNKGPKVVVGKDARKDRSKALRDQKTAHIKELMQKEINSGKAPRLVCFLPVSPSASSVALAKAVVAYVCRDLAQTTWSKEDAEKLFESTVAKVEAGQPVTVFLPAWAGKIKWIDIVAIQHPTEPCSQADLTSAVIDALDICKVADIVVPVFADATVDDAGFGKFGNEVTSLLHKQGLPAVCGVMIPWTEQGSFDIVNRSVQSAFSKETRCFDLSESIQSAMGVDKLKKRSSQMNNFIRHMCSIGLPRLSWREDQRGYGIVPAGSWAKVDDGKLQIQMYARGLGFSTRFPVHITGVGDFPVLEVGVVPLRGNTLTPGEYETVEMLADFDSFERGWQSLAVPGGNVAPNGGVLTKAAPSSNDSAAPAISGAFGVAELGMTEAEESMAAIEEEVTTEAEGTMTDTASESYSDALSDDDWAAGEETEDETVHGKFQTRDWVEMEFPDEKDTPNDVSARQRFRKYRGLKSFKNSPWDMVEKYDIPEWYSQVYSIKPYKQILKAAADAYRKALETASSTAEQRGKGGKFRYMCLTLRVPDEFATALDRRLATSKPLVVSTISLLERKVSVQHYSCNRFGDCEDVPVPTKSELVIQCGFRRHSVKAIFSKQGHGGYTVPAETGNPSGHKLSATRYLSETTKVPGILSAVGPCQAFPGPALIWFLNMPDKFQQEVDKIIQNDTRQRPTPGLALGYGNYISADTNRLIVKRILLTGYPQKISGKKATISRMFLTRNDVDYFAPITLFTKRGRQGKIKEALGTHGDMKCVFSAPVEHGETVCLPLYKRQLPPFYLPQFV</sequence>
<dbReference type="GO" id="GO:0005634">
    <property type="term" value="C:nucleus"/>
    <property type="evidence" value="ECO:0007669"/>
    <property type="project" value="InterPro"/>
</dbReference>
<evidence type="ECO:0000313" key="6">
    <source>
        <dbReference type="Proteomes" id="UP000019763"/>
    </source>
</evidence>
<dbReference type="InterPro" id="IPR007034">
    <property type="entry name" value="BMS1_TSR1_C"/>
</dbReference>
<reference evidence="5" key="1">
    <citation type="submission" date="2013-12" db="EMBL/GenBank/DDBJ databases">
        <authorList>
            <person name="Omoto C.K."/>
            <person name="Sibley D."/>
            <person name="Venepally P."/>
            <person name="Hadjithomas M."/>
            <person name="Karamycheva S."/>
            <person name="Brunk B."/>
            <person name="Roos D."/>
            <person name="Caler E."/>
            <person name="Lorenzi H."/>
        </authorList>
    </citation>
    <scope>NUCLEOTIDE SEQUENCE</scope>
</reference>
<dbReference type="GeneID" id="22913033"/>
<evidence type="ECO:0000259" key="3">
    <source>
        <dbReference type="SMART" id="SM00785"/>
    </source>
</evidence>
<name>A0A023B640_GRENI</name>
<dbReference type="Pfam" id="PF04950">
    <property type="entry name" value="RIBIOP_C"/>
    <property type="match status" value="1"/>
</dbReference>
<dbReference type="PANTHER" id="PTHR12858:SF1">
    <property type="entry name" value="PRE-RRNA-PROCESSING PROTEIN TSR1 HOMOLOG"/>
    <property type="match status" value="1"/>
</dbReference>
<evidence type="ECO:0000256" key="2">
    <source>
        <dbReference type="SAM" id="MobiDB-lite"/>
    </source>
</evidence>
<dbReference type="Proteomes" id="UP000019763">
    <property type="component" value="Unassembled WGS sequence"/>
</dbReference>
<dbReference type="GO" id="GO:0030688">
    <property type="term" value="C:preribosome, small subunit precursor"/>
    <property type="evidence" value="ECO:0007669"/>
    <property type="project" value="TreeGrafter"/>
</dbReference>